<gene>
    <name evidence="1" type="ORF">MNBD_NITROSPINAE02-825</name>
</gene>
<name>A0A3B1CDA5_9ZZZZ</name>
<organism evidence="1">
    <name type="scientific">hydrothermal vent metagenome</name>
    <dbReference type="NCBI Taxonomy" id="652676"/>
    <lineage>
        <taxon>unclassified sequences</taxon>
        <taxon>metagenomes</taxon>
        <taxon>ecological metagenomes</taxon>
    </lineage>
</organism>
<proteinExistence type="predicted"/>
<accession>A0A3B1CDA5</accession>
<sequence>MNKELILDKIKQEAGKNNGAPLGMGKFEEATGITVNDWRGKFWTKWSDSLIEAGFQPNKFLTPKYDEKLKKKMF</sequence>
<reference evidence="1" key="1">
    <citation type="submission" date="2018-06" db="EMBL/GenBank/DDBJ databases">
        <authorList>
            <person name="Zhirakovskaya E."/>
        </authorList>
    </citation>
    <scope>NUCLEOTIDE SEQUENCE</scope>
</reference>
<evidence type="ECO:0000313" key="1">
    <source>
        <dbReference type="EMBL" id="VAX26212.1"/>
    </source>
</evidence>
<dbReference type="EMBL" id="UOGE01000119">
    <property type="protein sequence ID" value="VAX26212.1"/>
    <property type="molecule type" value="Genomic_DNA"/>
</dbReference>
<protein>
    <submittedName>
        <fullName evidence="1">Uncharacterized protein</fullName>
    </submittedName>
</protein>
<dbReference type="AlphaFoldDB" id="A0A3B1CDA5"/>